<dbReference type="GO" id="GO:0008270">
    <property type="term" value="F:zinc ion binding"/>
    <property type="evidence" value="ECO:0007669"/>
    <property type="project" value="UniProtKB-KW"/>
</dbReference>
<evidence type="ECO:0000259" key="7">
    <source>
        <dbReference type="PROSITE" id="PS50188"/>
    </source>
</evidence>
<feature type="domain" description="B30.2/SPRY" evidence="7">
    <location>
        <begin position="262"/>
        <end position="438"/>
    </location>
</feature>
<dbReference type="Pfam" id="PF00643">
    <property type="entry name" value="zf-B_box"/>
    <property type="match status" value="1"/>
</dbReference>
<dbReference type="InterPro" id="IPR001870">
    <property type="entry name" value="B30.2/SPRY"/>
</dbReference>
<keyword evidence="1" id="KW-0479">Metal-binding</keyword>
<dbReference type="OrthoDB" id="128536at2759"/>
<dbReference type="PROSITE" id="PS50119">
    <property type="entry name" value="ZF_BBOX"/>
    <property type="match status" value="1"/>
</dbReference>
<accession>A0A8C6V6R2</accession>
<dbReference type="SMART" id="SM00184">
    <property type="entry name" value="RING"/>
    <property type="match status" value="1"/>
</dbReference>
<organism evidence="8 9">
    <name type="scientific">Naja naja</name>
    <name type="common">Indian cobra</name>
    <dbReference type="NCBI Taxonomy" id="35670"/>
    <lineage>
        <taxon>Eukaryota</taxon>
        <taxon>Metazoa</taxon>
        <taxon>Chordata</taxon>
        <taxon>Craniata</taxon>
        <taxon>Vertebrata</taxon>
        <taxon>Euteleostomi</taxon>
        <taxon>Lepidosauria</taxon>
        <taxon>Squamata</taxon>
        <taxon>Bifurcata</taxon>
        <taxon>Unidentata</taxon>
        <taxon>Episquamata</taxon>
        <taxon>Toxicofera</taxon>
        <taxon>Serpentes</taxon>
        <taxon>Colubroidea</taxon>
        <taxon>Elapidae</taxon>
        <taxon>Elapinae</taxon>
        <taxon>Naja</taxon>
    </lineage>
</organism>
<keyword evidence="3" id="KW-0862">Zinc</keyword>
<name>A0A8C6V6R2_NAJNA</name>
<feature type="domain" description="RING-type" evidence="5">
    <location>
        <begin position="16"/>
        <end position="59"/>
    </location>
</feature>
<dbReference type="PROSITE" id="PS00518">
    <property type="entry name" value="ZF_RING_1"/>
    <property type="match status" value="1"/>
</dbReference>
<evidence type="ECO:0000256" key="3">
    <source>
        <dbReference type="ARBA" id="ARBA00022833"/>
    </source>
</evidence>
<dbReference type="InterPro" id="IPR000315">
    <property type="entry name" value="Znf_B-box"/>
</dbReference>
<dbReference type="InterPro" id="IPR003877">
    <property type="entry name" value="SPRY_dom"/>
</dbReference>
<dbReference type="PROSITE" id="PS50089">
    <property type="entry name" value="ZF_RING_2"/>
    <property type="match status" value="1"/>
</dbReference>
<dbReference type="InterPro" id="IPR043136">
    <property type="entry name" value="B30.2/SPRY_sf"/>
</dbReference>
<dbReference type="InterPro" id="IPR050143">
    <property type="entry name" value="TRIM/RBCC"/>
</dbReference>
<dbReference type="GeneTree" id="ENSGT01030000234669"/>
<dbReference type="PROSITE" id="PS50188">
    <property type="entry name" value="B302_SPRY"/>
    <property type="match status" value="1"/>
</dbReference>
<dbReference type="OMA" id="KPRNICI"/>
<evidence type="ECO:0000256" key="2">
    <source>
        <dbReference type="ARBA" id="ARBA00022771"/>
    </source>
</evidence>
<dbReference type="AlphaFoldDB" id="A0A8C6V6R2"/>
<feature type="domain" description="B box-type" evidence="6">
    <location>
        <begin position="69"/>
        <end position="110"/>
    </location>
</feature>
<dbReference type="InterPro" id="IPR013320">
    <property type="entry name" value="ConA-like_dom_sf"/>
</dbReference>
<dbReference type="Ensembl" id="ENSNNAT00000001792.1">
    <property type="protein sequence ID" value="ENSNNAP00000001700.1"/>
    <property type="gene ID" value="ENSNNAG00000001207.1"/>
</dbReference>
<keyword evidence="2 4" id="KW-0863">Zinc-finger</keyword>
<evidence type="ECO:0000256" key="4">
    <source>
        <dbReference type="PROSITE-ProRule" id="PRU00024"/>
    </source>
</evidence>
<reference evidence="8" key="1">
    <citation type="submission" date="2025-08" db="UniProtKB">
        <authorList>
            <consortium name="Ensembl"/>
        </authorList>
    </citation>
    <scope>IDENTIFICATION</scope>
</reference>
<dbReference type="Gene3D" id="3.30.160.60">
    <property type="entry name" value="Classic Zinc Finger"/>
    <property type="match status" value="1"/>
</dbReference>
<dbReference type="SUPFAM" id="SSF49899">
    <property type="entry name" value="Concanavalin A-like lectins/glucanases"/>
    <property type="match status" value="1"/>
</dbReference>
<dbReference type="PANTHER" id="PTHR24103">
    <property type="entry name" value="E3 UBIQUITIN-PROTEIN LIGASE TRIM"/>
    <property type="match status" value="1"/>
</dbReference>
<evidence type="ECO:0000256" key="1">
    <source>
        <dbReference type="ARBA" id="ARBA00022723"/>
    </source>
</evidence>
<keyword evidence="9" id="KW-1185">Reference proteome</keyword>
<dbReference type="SMART" id="SM00336">
    <property type="entry name" value="BBOX"/>
    <property type="match status" value="1"/>
</dbReference>
<dbReference type="Gene3D" id="2.60.120.920">
    <property type="match status" value="1"/>
</dbReference>
<dbReference type="Proteomes" id="UP000694559">
    <property type="component" value="Unplaced"/>
</dbReference>
<dbReference type="SUPFAM" id="SSF57850">
    <property type="entry name" value="RING/U-box"/>
    <property type="match status" value="1"/>
</dbReference>
<dbReference type="Gene3D" id="3.30.40.10">
    <property type="entry name" value="Zinc/RING finger domain, C3HC4 (zinc finger)"/>
    <property type="match status" value="1"/>
</dbReference>
<dbReference type="Pfam" id="PF15227">
    <property type="entry name" value="zf-C3HC4_4"/>
    <property type="match status" value="1"/>
</dbReference>
<sequence length="438" mass="49290">MAAGPSLPVLLEEATCSICLDYFQDPVLIPECSHNFCRGCLTRSWGTSESKASSCPQCRQTFARHPEEEGGSFCPKHREPLKLFCKDHETLICVVCDRSKEHSCHWVIPAEEAFQEYQVGISHCGGASRSLAFLSILRSLYLDTEQTAQEMLDLIENVKKKLVAEFRELHLWLEGQEKLLLTKMEETEKDIMARKEKGLAKHMEEVRSLDHLIHEIEEKLQQPASKLLQVRTGSGDHRILGLEGTLEALYCCSVQFFSHTRPAAEALFSLPSFLPFPLTVHVTLDPDTTIYGSYKISKDGKRIKGLQGVIYNPTLFGSQLFSSGRHFWDVIVDGSRGWAVGVTNKPVRLENVHVVCRQWHIWVFNEKYRAMSPSGYSDLVLTERPTKIRVCVNCEGGQVSLFDAKTATLLHTFLDASLVGETLRPHFSVGHGICVTLL</sequence>
<evidence type="ECO:0000313" key="9">
    <source>
        <dbReference type="Proteomes" id="UP000694559"/>
    </source>
</evidence>
<evidence type="ECO:0000259" key="6">
    <source>
        <dbReference type="PROSITE" id="PS50119"/>
    </source>
</evidence>
<reference evidence="8" key="2">
    <citation type="submission" date="2025-09" db="UniProtKB">
        <authorList>
            <consortium name="Ensembl"/>
        </authorList>
    </citation>
    <scope>IDENTIFICATION</scope>
</reference>
<dbReference type="Pfam" id="PF00622">
    <property type="entry name" value="SPRY"/>
    <property type="match status" value="1"/>
</dbReference>
<protein>
    <submittedName>
        <fullName evidence="8">Uncharacterized protein</fullName>
    </submittedName>
</protein>
<evidence type="ECO:0000259" key="5">
    <source>
        <dbReference type="PROSITE" id="PS50089"/>
    </source>
</evidence>
<dbReference type="InterPro" id="IPR017907">
    <property type="entry name" value="Znf_RING_CS"/>
</dbReference>
<dbReference type="InterPro" id="IPR013083">
    <property type="entry name" value="Znf_RING/FYVE/PHD"/>
</dbReference>
<dbReference type="InterPro" id="IPR001841">
    <property type="entry name" value="Znf_RING"/>
</dbReference>
<dbReference type="CDD" id="cd19766">
    <property type="entry name" value="Bbox2_TRIM11_C-IV"/>
    <property type="match status" value="1"/>
</dbReference>
<dbReference type="SUPFAM" id="SSF57845">
    <property type="entry name" value="B-box zinc-binding domain"/>
    <property type="match status" value="1"/>
</dbReference>
<proteinExistence type="predicted"/>
<evidence type="ECO:0000313" key="8">
    <source>
        <dbReference type="Ensembl" id="ENSNNAP00000001700.1"/>
    </source>
</evidence>